<organism evidence="7 8">
    <name type="scientific">Enhygromyxa salina</name>
    <dbReference type="NCBI Taxonomy" id="215803"/>
    <lineage>
        <taxon>Bacteria</taxon>
        <taxon>Pseudomonadati</taxon>
        <taxon>Myxococcota</taxon>
        <taxon>Polyangia</taxon>
        <taxon>Nannocystales</taxon>
        <taxon>Nannocystaceae</taxon>
        <taxon>Enhygromyxa</taxon>
    </lineage>
</organism>
<dbReference type="PROSITE" id="PS50011">
    <property type="entry name" value="PROTEIN_KINASE_DOM"/>
    <property type="match status" value="1"/>
</dbReference>
<dbReference type="Pfam" id="PF00069">
    <property type="entry name" value="Pkinase"/>
    <property type="match status" value="1"/>
</dbReference>
<dbReference type="InterPro" id="IPR011990">
    <property type="entry name" value="TPR-like_helical_dom_sf"/>
</dbReference>
<evidence type="ECO:0000256" key="5">
    <source>
        <dbReference type="SAM" id="Phobius"/>
    </source>
</evidence>
<dbReference type="CDD" id="cd14014">
    <property type="entry name" value="STKc_PknB_like"/>
    <property type="match status" value="1"/>
</dbReference>
<proteinExistence type="predicted"/>
<gene>
    <name evidence="7" type="primary">spk1_10</name>
    <name evidence="7" type="ORF">ENSA5_19960</name>
</gene>
<protein>
    <submittedName>
        <fullName evidence="7">Serine/threonine-protein kinase PK-1</fullName>
        <ecNumber evidence="7">2.7.11.1</ecNumber>
    </submittedName>
</protein>
<dbReference type="PANTHER" id="PTHR43289:SF6">
    <property type="entry name" value="SERINE_THREONINE-PROTEIN KINASE NEKL-3"/>
    <property type="match status" value="1"/>
</dbReference>
<keyword evidence="3 7" id="KW-0418">Kinase</keyword>
<dbReference type="OrthoDB" id="9801841at2"/>
<keyword evidence="5" id="KW-0812">Transmembrane</keyword>
<accession>A0A2S9YD08</accession>
<dbReference type="AlphaFoldDB" id="A0A2S9YD08"/>
<keyword evidence="5" id="KW-0472">Membrane</keyword>
<sequence>MDSDELRWTEPNDQPVEGTLVGGAVDPDGAEVEFDPGVKLGRYVVLAHMGSGGMGVVYAAYDPQLDRRIALKLMHQRGDDASQAERASRRMLAEAKAMARLNHPNVISVHDVGTIGQRVFIAMEFVEGVPLSEWMRAPKREWSELLEVFTKAGRGLEAAHAAGLVHRDFKPDNVLVGADGRVRVLDFGLARRVDGERAVGERRDREAGTPAYMSPEQHLGTALDHRADQFSFCVALYEALYGELPFSAKTRLELALAVTDGRVGPAPKRASVPNWIRWALLRGLDPDPEGRWEDMGSLLTALSRDPYHKLRRTIVWSSSAVVALAVVISAIVFVRGREPELVEPAAQCTSASAEIAEVWDDERVAAVRATFAKLDAPWAAQLSSEVETGLDAWARRWEAMHRETCEATAKGTQSDTMLDRRMLCLAKRRAEFGEFVTVLTGAKAETLARAEEAVRKLPSLDSCRAEAIELDEHEPERSEAEKLLLERLERNLYRAHSLEMTGAFDDALPLAKAAVDQARTLEDQGLLATALLTQAQVVMATGSHEAATPLLEEGEFAAERAGADRLRGEILIALGRVDATSRDAEAALRRVREARAVLDRVGAGPVEYAELAGVSALASAAAGQFEQAEREVRGAIASLAEVEPPPVELAQLHGSLGVVLRRLGRYDEARQELGRARELWAGYYGEQHPTIAEILLELARVDAGQGRHESAIVGYEAAISVFEQVFGASSLDVAHASAALAVSLGQLGRYEESLREHQRARAIFRAQGDVAMVELAKVLDAEGVVRRELEQFDEALSLHQQALVILERARGTRGFGAGDLMPVREHLGEVLIVLGRSEEARAHLDLALEQIADGLADAGPEWQPGLEQGRARIAGLRLLAARAWAAGDKADPEHALELARAAREDYLALARADAVAEVDAWMASLDGGD</sequence>
<dbReference type="InterPro" id="IPR000719">
    <property type="entry name" value="Prot_kinase_dom"/>
</dbReference>
<dbReference type="SMART" id="SM00028">
    <property type="entry name" value="TPR"/>
    <property type="match status" value="6"/>
</dbReference>
<dbReference type="PROSITE" id="PS00108">
    <property type="entry name" value="PROTEIN_KINASE_ST"/>
    <property type="match status" value="1"/>
</dbReference>
<dbReference type="Gene3D" id="1.10.510.10">
    <property type="entry name" value="Transferase(Phosphotransferase) domain 1"/>
    <property type="match status" value="1"/>
</dbReference>
<dbReference type="InterPro" id="IPR008271">
    <property type="entry name" value="Ser/Thr_kinase_AS"/>
</dbReference>
<dbReference type="SUPFAM" id="SSF56112">
    <property type="entry name" value="Protein kinase-like (PK-like)"/>
    <property type="match status" value="1"/>
</dbReference>
<dbReference type="SUPFAM" id="SSF48452">
    <property type="entry name" value="TPR-like"/>
    <property type="match status" value="3"/>
</dbReference>
<dbReference type="Proteomes" id="UP000237968">
    <property type="component" value="Unassembled WGS sequence"/>
</dbReference>
<evidence type="ECO:0000313" key="8">
    <source>
        <dbReference type="Proteomes" id="UP000237968"/>
    </source>
</evidence>
<dbReference type="Gene3D" id="1.25.40.10">
    <property type="entry name" value="Tetratricopeptide repeat domain"/>
    <property type="match status" value="2"/>
</dbReference>
<evidence type="ECO:0000256" key="3">
    <source>
        <dbReference type="ARBA" id="ARBA00022777"/>
    </source>
</evidence>
<reference evidence="7 8" key="1">
    <citation type="submission" date="2018-03" db="EMBL/GenBank/DDBJ databases">
        <title>Draft Genome Sequences of the Obligatory Marine Myxobacteria Enhygromyxa salina SWB005.</title>
        <authorList>
            <person name="Poehlein A."/>
            <person name="Moghaddam J.A."/>
            <person name="Harms H."/>
            <person name="Alanjari M."/>
            <person name="Koenig G.M."/>
            <person name="Daniel R."/>
            <person name="Schaeberle T.F."/>
        </authorList>
    </citation>
    <scope>NUCLEOTIDE SEQUENCE [LARGE SCALE GENOMIC DNA]</scope>
    <source>
        <strain evidence="7 8">SWB005</strain>
    </source>
</reference>
<evidence type="ECO:0000256" key="2">
    <source>
        <dbReference type="ARBA" id="ARBA00022741"/>
    </source>
</evidence>
<dbReference type="Pfam" id="PF13424">
    <property type="entry name" value="TPR_12"/>
    <property type="match status" value="1"/>
</dbReference>
<keyword evidence="1 7" id="KW-0808">Transferase</keyword>
<dbReference type="InterPro" id="IPR019734">
    <property type="entry name" value="TPR_rpt"/>
</dbReference>
<feature type="domain" description="Protein kinase" evidence="6">
    <location>
        <begin position="43"/>
        <end position="308"/>
    </location>
</feature>
<dbReference type="Gene3D" id="3.30.200.20">
    <property type="entry name" value="Phosphorylase Kinase, domain 1"/>
    <property type="match status" value="1"/>
</dbReference>
<dbReference type="GO" id="GO:0005524">
    <property type="term" value="F:ATP binding"/>
    <property type="evidence" value="ECO:0007669"/>
    <property type="project" value="UniProtKB-KW"/>
</dbReference>
<evidence type="ECO:0000259" key="6">
    <source>
        <dbReference type="PROSITE" id="PS50011"/>
    </source>
</evidence>
<keyword evidence="5" id="KW-1133">Transmembrane helix</keyword>
<keyword evidence="8" id="KW-1185">Reference proteome</keyword>
<dbReference type="InterPro" id="IPR011009">
    <property type="entry name" value="Kinase-like_dom_sf"/>
</dbReference>
<evidence type="ECO:0000256" key="4">
    <source>
        <dbReference type="ARBA" id="ARBA00022840"/>
    </source>
</evidence>
<evidence type="ECO:0000256" key="1">
    <source>
        <dbReference type="ARBA" id="ARBA00022679"/>
    </source>
</evidence>
<dbReference type="EC" id="2.7.11.1" evidence="7"/>
<dbReference type="EMBL" id="PVNK01000109">
    <property type="protein sequence ID" value="PRQ02906.1"/>
    <property type="molecule type" value="Genomic_DNA"/>
</dbReference>
<dbReference type="PANTHER" id="PTHR43289">
    <property type="entry name" value="MITOGEN-ACTIVATED PROTEIN KINASE KINASE KINASE 20-RELATED"/>
    <property type="match status" value="1"/>
</dbReference>
<name>A0A2S9YD08_9BACT</name>
<dbReference type="RefSeq" id="WP_106391431.1">
    <property type="nucleotide sequence ID" value="NZ_PVNK01000109.1"/>
</dbReference>
<dbReference type="GO" id="GO:0004674">
    <property type="term" value="F:protein serine/threonine kinase activity"/>
    <property type="evidence" value="ECO:0007669"/>
    <property type="project" value="UniProtKB-EC"/>
</dbReference>
<keyword evidence="4" id="KW-0067">ATP-binding</keyword>
<keyword evidence="2" id="KW-0547">Nucleotide-binding</keyword>
<evidence type="ECO:0000313" key="7">
    <source>
        <dbReference type="EMBL" id="PRQ02906.1"/>
    </source>
</evidence>
<feature type="transmembrane region" description="Helical" evidence="5">
    <location>
        <begin position="314"/>
        <end position="334"/>
    </location>
</feature>
<comment type="caution">
    <text evidence="7">The sequence shown here is derived from an EMBL/GenBank/DDBJ whole genome shotgun (WGS) entry which is preliminary data.</text>
</comment>